<dbReference type="EMBL" id="JAAIUW010000012">
    <property type="protein sequence ID" value="KAF7808037.1"/>
    <property type="molecule type" value="Genomic_DNA"/>
</dbReference>
<keyword evidence="3" id="KW-1185">Reference proteome</keyword>
<dbReference type="AlphaFoldDB" id="A0A834SUK3"/>
<feature type="region of interest" description="Disordered" evidence="1">
    <location>
        <begin position="46"/>
        <end position="74"/>
    </location>
</feature>
<sequence>MEAHGGWLWSRRAKVRLWGLVERSMVWWVCYGATSLRLRAMMMVANNGSDDDSDRNSSSSMFVKGEEEKIVKWR</sequence>
<gene>
    <name evidence="2" type="ORF">G2W53_040198</name>
</gene>
<protein>
    <submittedName>
        <fullName evidence="2">Uncharacterized protein</fullName>
    </submittedName>
</protein>
<proteinExistence type="predicted"/>
<evidence type="ECO:0000313" key="2">
    <source>
        <dbReference type="EMBL" id="KAF7808037.1"/>
    </source>
</evidence>
<name>A0A834SUK3_9FABA</name>
<accession>A0A834SUK3</accession>
<dbReference type="Proteomes" id="UP000634136">
    <property type="component" value="Unassembled WGS sequence"/>
</dbReference>
<comment type="caution">
    <text evidence="2">The sequence shown here is derived from an EMBL/GenBank/DDBJ whole genome shotgun (WGS) entry which is preliminary data.</text>
</comment>
<organism evidence="2 3">
    <name type="scientific">Senna tora</name>
    <dbReference type="NCBI Taxonomy" id="362788"/>
    <lineage>
        <taxon>Eukaryota</taxon>
        <taxon>Viridiplantae</taxon>
        <taxon>Streptophyta</taxon>
        <taxon>Embryophyta</taxon>
        <taxon>Tracheophyta</taxon>
        <taxon>Spermatophyta</taxon>
        <taxon>Magnoliopsida</taxon>
        <taxon>eudicotyledons</taxon>
        <taxon>Gunneridae</taxon>
        <taxon>Pentapetalae</taxon>
        <taxon>rosids</taxon>
        <taxon>fabids</taxon>
        <taxon>Fabales</taxon>
        <taxon>Fabaceae</taxon>
        <taxon>Caesalpinioideae</taxon>
        <taxon>Cassia clade</taxon>
        <taxon>Senna</taxon>
    </lineage>
</organism>
<reference evidence="2" key="1">
    <citation type="submission" date="2020-09" db="EMBL/GenBank/DDBJ databases">
        <title>Genome-Enabled Discovery of Anthraquinone Biosynthesis in Senna tora.</title>
        <authorList>
            <person name="Kang S.-H."/>
            <person name="Pandey R.P."/>
            <person name="Lee C.-M."/>
            <person name="Sim J.-S."/>
            <person name="Jeong J.-T."/>
            <person name="Choi B.-S."/>
            <person name="Jung M."/>
            <person name="Ginzburg D."/>
            <person name="Zhao K."/>
            <person name="Won S.Y."/>
            <person name="Oh T.-J."/>
            <person name="Yu Y."/>
            <person name="Kim N.-H."/>
            <person name="Lee O.R."/>
            <person name="Lee T.-H."/>
            <person name="Bashyal P."/>
            <person name="Kim T.-S."/>
            <person name="Lee W.-H."/>
            <person name="Kawkins C."/>
            <person name="Kim C.-K."/>
            <person name="Kim J.S."/>
            <person name="Ahn B.O."/>
            <person name="Rhee S.Y."/>
            <person name="Sohng J.K."/>
        </authorList>
    </citation>
    <scope>NUCLEOTIDE SEQUENCE</scope>
    <source>
        <tissue evidence="2">Leaf</tissue>
    </source>
</reference>
<evidence type="ECO:0000256" key="1">
    <source>
        <dbReference type="SAM" id="MobiDB-lite"/>
    </source>
</evidence>
<evidence type="ECO:0000313" key="3">
    <source>
        <dbReference type="Proteomes" id="UP000634136"/>
    </source>
</evidence>
<feature type="compositionally biased region" description="Basic and acidic residues" evidence="1">
    <location>
        <begin position="64"/>
        <end position="74"/>
    </location>
</feature>